<evidence type="ECO:0000256" key="4">
    <source>
        <dbReference type="ARBA" id="ARBA00023136"/>
    </source>
</evidence>
<evidence type="ECO:0008006" key="8">
    <source>
        <dbReference type="Google" id="ProtNLM"/>
    </source>
</evidence>
<evidence type="ECO:0000256" key="2">
    <source>
        <dbReference type="ARBA" id="ARBA00022692"/>
    </source>
</evidence>
<evidence type="ECO:0000256" key="3">
    <source>
        <dbReference type="ARBA" id="ARBA00022989"/>
    </source>
</evidence>
<keyword evidence="7" id="KW-1185">Reference proteome</keyword>
<evidence type="ECO:0000313" key="6">
    <source>
        <dbReference type="EMBL" id="GEN34871.1"/>
    </source>
</evidence>
<gene>
    <name evidence="6" type="ORF">ADA01nite_23310</name>
</gene>
<evidence type="ECO:0000313" key="7">
    <source>
        <dbReference type="Proteomes" id="UP000321157"/>
    </source>
</evidence>
<sequence length="102" mass="11559">MNPKPACIIIHGSTFFAPVLVPLVFYFLSDHPYVKEKAMEALLFHIMMGAVIAISSFLMIVLIGFILVPIFSIIAIYYPIKGIIRALAEKPFHYPIVHSWVR</sequence>
<evidence type="ECO:0000256" key="5">
    <source>
        <dbReference type="SAM" id="Phobius"/>
    </source>
</evidence>
<dbReference type="RefSeq" id="WP_146810130.1">
    <property type="nucleotide sequence ID" value="NZ_BJXX01000100.1"/>
</dbReference>
<comment type="caution">
    <text evidence="6">The sequence shown here is derived from an EMBL/GenBank/DDBJ whole genome shotgun (WGS) entry which is preliminary data.</text>
</comment>
<evidence type="ECO:0000256" key="1">
    <source>
        <dbReference type="ARBA" id="ARBA00004141"/>
    </source>
</evidence>
<accession>A0A511V9F5</accession>
<keyword evidence="4 5" id="KW-0472">Membrane</keyword>
<dbReference type="EMBL" id="BJXX01000100">
    <property type="protein sequence ID" value="GEN34871.1"/>
    <property type="molecule type" value="Genomic_DNA"/>
</dbReference>
<dbReference type="InterPro" id="IPR019109">
    <property type="entry name" value="MamF_MmsF"/>
</dbReference>
<organism evidence="6 7">
    <name type="scientific">Aneurinibacillus danicus</name>
    <dbReference type="NCBI Taxonomy" id="267746"/>
    <lineage>
        <taxon>Bacteria</taxon>
        <taxon>Bacillati</taxon>
        <taxon>Bacillota</taxon>
        <taxon>Bacilli</taxon>
        <taxon>Bacillales</taxon>
        <taxon>Paenibacillaceae</taxon>
        <taxon>Aneurinibacillus group</taxon>
        <taxon>Aneurinibacillus</taxon>
    </lineage>
</organism>
<reference evidence="6 7" key="1">
    <citation type="submission" date="2019-07" db="EMBL/GenBank/DDBJ databases">
        <title>Whole genome shotgun sequence of Aneurinibacillus danicus NBRC 102444.</title>
        <authorList>
            <person name="Hosoyama A."/>
            <person name="Uohara A."/>
            <person name="Ohji S."/>
            <person name="Ichikawa N."/>
        </authorList>
    </citation>
    <scope>NUCLEOTIDE SEQUENCE [LARGE SCALE GENOMIC DNA]</scope>
    <source>
        <strain evidence="6 7">NBRC 102444</strain>
    </source>
</reference>
<dbReference type="Proteomes" id="UP000321157">
    <property type="component" value="Unassembled WGS sequence"/>
</dbReference>
<dbReference type="AlphaFoldDB" id="A0A511V9F5"/>
<dbReference type="OrthoDB" id="2989462at2"/>
<feature type="transmembrane region" description="Helical" evidence="5">
    <location>
        <begin position="48"/>
        <end position="78"/>
    </location>
</feature>
<keyword evidence="2 5" id="KW-0812">Transmembrane</keyword>
<dbReference type="Pfam" id="PF09685">
    <property type="entry name" value="MamF_MmsF"/>
    <property type="match status" value="1"/>
</dbReference>
<name>A0A511V9F5_9BACL</name>
<protein>
    <recommendedName>
        <fullName evidence="8">DUF4870 domain-containing protein</fullName>
    </recommendedName>
</protein>
<proteinExistence type="predicted"/>
<keyword evidence="3 5" id="KW-1133">Transmembrane helix</keyword>
<comment type="subcellular location">
    <subcellularLocation>
        <location evidence="1">Membrane</location>
        <topology evidence="1">Multi-pass membrane protein</topology>
    </subcellularLocation>
</comment>
<feature type="transmembrane region" description="Helical" evidence="5">
    <location>
        <begin position="7"/>
        <end position="28"/>
    </location>
</feature>